<accession>A0A428SN12</accession>
<dbReference type="AlphaFoldDB" id="A0A428SN12"/>
<gene>
    <name evidence="2" type="ORF">CEP51_000398</name>
</gene>
<feature type="region of interest" description="Disordered" evidence="1">
    <location>
        <begin position="507"/>
        <end position="569"/>
    </location>
</feature>
<sequence>MAAAADDDARTTYSNVTNEDHVQTRDFVYELANDIYGKLKLLMSPDDWPLISKSLPELLKAFAIRIGSDGASQASRDVMYFIHKEHWNIANQFKNLLLGMIDDGDASRVNTDTDIMSLQDKMDMWDENISMHESAPEKGELFQNVTDDDPNITASLLYNKMVLESKDYSWLVQRLETELSLERGETDPRSDDVPIRQQILSMLPPGNISKRRRPTHQDVVFQFPSRPIRFLPSDPILVTPSSHNIQLTNILTYFNQTWPSFGEEVLSFVSRAFGHPHFTATTDSMTLGNDARINALFDSSFSLIRVTGPAYSVSEFGEQLAWLAAATSNPPHSTDNRVIFNKPLVTYLGNHVEDSYPPQLGAPGFQWRRFTMLETLNQSNGKLEVENTSPASSSTLSYSLTGGMFLELSKKSKGTTEEQWYAIWEILFPEERRPLSIYVDSDQSPDFVLLREFSQRQGVSILHERIRATGRILRSDVSEQEVVNTLGQALDSLFEYYRLGQDSVQPVPSQTESWSLNTSTPQGGTVDHGSTGSRAVVASHYSHGSNGDDLATTATPDQNNAVTPTTDPFMEYQPDPVEPLQVLEVLDTDMPAGGWGPLGEMESFIGGENWDELCNRIIAKGEIPGFDTGVGGGM</sequence>
<feature type="compositionally biased region" description="Polar residues" evidence="1">
    <location>
        <begin position="552"/>
        <end position="566"/>
    </location>
</feature>
<organism evidence="2 3">
    <name type="scientific">Fusarium floridanum</name>
    <dbReference type="NCBI Taxonomy" id="1325733"/>
    <lineage>
        <taxon>Eukaryota</taxon>
        <taxon>Fungi</taxon>
        <taxon>Dikarya</taxon>
        <taxon>Ascomycota</taxon>
        <taxon>Pezizomycotina</taxon>
        <taxon>Sordariomycetes</taxon>
        <taxon>Hypocreomycetidae</taxon>
        <taxon>Hypocreales</taxon>
        <taxon>Nectriaceae</taxon>
        <taxon>Fusarium</taxon>
        <taxon>Fusarium solani species complex</taxon>
    </lineage>
</organism>
<keyword evidence="3" id="KW-1185">Reference proteome</keyword>
<dbReference type="Proteomes" id="UP000287972">
    <property type="component" value="Unassembled WGS sequence"/>
</dbReference>
<feature type="compositionally biased region" description="Polar residues" evidence="1">
    <location>
        <begin position="507"/>
        <end position="533"/>
    </location>
</feature>
<reference evidence="2 3" key="1">
    <citation type="submission" date="2017-06" db="EMBL/GenBank/DDBJ databases">
        <title>Comparative genomic analysis of Ambrosia Fusariam Clade fungi.</title>
        <authorList>
            <person name="Stajich J.E."/>
            <person name="Carrillo J."/>
            <person name="Kijimoto T."/>
            <person name="Eskalen A."/>
            <person name="O'Donnell K."/>
            <person name="Kasson M."/>
        </authorList>
    </citation>
    <scope>NUCLEOTIDE SEQUENCE [LARGE SCALE GENOMIC DNA]</scope>
    <source>
        <strain evidence="2 3">NRRL62606</strain>
    </source>
</reference>
<proteinExistence type="predicted"/>
<protein>
    <submittedName>
        <fullName evidence="2">Uncharacterized protein</fullName>
    </submittedName>
</protein>
<name>A0A428SN12_9HYPO</name>
<evidence type="ECO:0000313" key="2">
    <source>
        <dbReference type="EMBL" id="RSL91164.1"/>
    </source>
</evidence>
<comment type="caution">
    <text evidence="2">The sequence shown here is derived from an EMBL/GenBank/DDBJ whole genome shotgun (WGS) entry which is preliminary data.</text>
</comment>
<dbReference type="EMBL" id="NKCL01000004">
    <property type="protein sequence ID" value="RSL91164.1"/>
    <property type="molecule type" value="Genomic_DNA"/>
</dbReference>
<evidence type="ECO:0000256" key="1">
    <source>
        <dbReference type="SAM" id="MobiDB-lite"/>
    </source>
</evidence>
<evidence type="ECO:0000313" key="3">
    <source>
        <dbReference type="Proteomes" id="UP000287972"/>
    </source>
</evidence>